<keyword evidence="1" id="KW-1133">Transmembrane helix</keyword>
<comment type="caution">
    <text evidence="2">The sequence shown here is derived from an EMBL/GenBank/DDBJ whole genome shotgun (WGS) entry which is preliminary data.</text>
</comment>
<reference evidence="2 3" key="1">
    <citation type="submission" date="2019-01" db="EMBL/GenBank/DDBJ databases">
        <title>Sequencing of cultivated peanut Arachis hypogaea provides insights into genome evolution and oil improvement.</title>
        <authorList>
            <person name="Chen X."/>
        </authorList>
    </citation>
    <scope>NUCLEOTIDE SEQUENCE [LARGE SCALE GENOMIC DNA]</scope>
    <source>
        <strain evidence="3">cv. Fuhuasheng</strain>
        <tissue evidence="2">Leaves</tissue>
    </source>
</reference>
<sequence>MGNQDQVTIELQALLDKEPLIETKSCSIYKVPDEIRQSNVEAYIPMVVSIGPLHHGDSRLQKMEDHKLLYYKHFIQSSNASLSELVSCVRELEPQIRSCYSEKIDLTADEFVRVILVDSAFIIELLLTDEWAKDDVIFLQPWLLSRIASDLILLENQLPFFVFEKLHNLAFSSFLLNNGHHEFPSFMKLAFRFFSFTLNFNKSPEPPHDSSILHFTDQIRYLYLMKQRPSKREHKPLVLGYTAYELVEAGVKFVVNESSSSRGCMLDLEFEYGTLKIPHIVVDDGTEILLRNIVALEQCHYPQEHYIIDYVRFFGQLINTNKDVGVLIKAGIIDDMVGGNYESSVAKLFSDVRKNITVTSANVDYLKLCHDLNAYYNHPWHSKMATLRRDYFTTPWKTAASIAGIFLLILTVIQTVCSILQVLCS</sequence>
<dbReference type="STRING" id="3818.A0A444YBX7"/>
<dbReference type="Gramene" id="arahy.Tifrunner.gnm2.ann2.Ah17g163300.1">
    <property type="protein sequence ID" value="arahy.Tifrunner.gnm2.ann2.Ah17g163300.1-CDS-1"/>
    <property type="gene ID" value="arahy.Tifrunner.gnm2.ann2.Ah17g163300"/>
</dbReference>
<dbReference type="Pfam" id="PF03140">
    <property type="entry name" value="DUF247"/>
    <property type="match status" value="1"/>
</dbReference>
<dbReference type="EMBL" id="SDMP01000017">
    <property type="protein sequence ID" value="RYQ99317.1"/>
    <property type="molecule type" value="Genomic_DNA"/>
</dbReference>
<dbReference type="Proteomes" id="UP000289738">
    <property type="component" value="Chromosome B07"/>
</dbReference>
<evidence type="ECO:0000313" key="3">
    <source>
        <dbReference type="Proteomes" id="UP000289738"/>
    </source>
</evidence>
<dbReference type="AlphaFoldDB" id="A0A444YBX7"/>
<keyword evidence="1" id="KW-0472">Membrane</keyword>
<feature type="transmembrane region" description="Helical" evidence="1">
    <location>
        <begin position="402"/>
        <end position="424"/>
    </location>
</feature>
<evidence type="ECO:0000313" key="2">
    <source>
        <dbReference type="EMBL" id="RYQ99317.1"/>
    </source>
</evidence>
<dbReference type="InterPro" id="IPR004158">
    <property type="entry name" value="DUF247_pln"/>
</dbReference>
<dbReference type="PANTHER" id="PTHR31170">
    <property type="entry name" value="BNAC04G53230D PROTEIN"/>
    <property type="match status" value="1"/>
</dbReference>
<keyword evidence="3" id="KW-1185">Reference proteome</keyword>
<protein>
    <submittedName>
        <fullName evidence="2">Uncharacterized protein</fullName>
    </submittedName>
</protein>
<name>A0A444YBX7_ARAHY</name>
<dbReference type="OrthoDB" id="1378449at2759"/>
<keyword evidence="1" id="KW-0812">Transmembrane</keyword>
<accession>A0A444YBX7</accession>
<gene>
    <name evidence="2" type="ORF">Ahy_B07g087245</name>
</gene>
<evidence type="ECO:0000256" key="1">
    <source>
        <dbReference type="SAM" id="Phobius"/>
    </source>
</evidence>
<organism evidence="2 3">
    <name type="scientific">Arachis hypogaea</name>
    <name type="common">Peanut</name>
    <dbReference type="NCBI Taxonomy" id="3818"/>
    <lineage>
        <taxon>Eukaryota</taxon>
        <taxon>Viridiplantae</taxon>
        <taxon>Streptophyta</taxon>
        <taxon>Embryophyta</taxon>
        <taxon>Tracheophyta</taxon>
        <taxon>Spermatophyta</taxon>
        <taxon>Magnoliopsida</taxon>
        <taxon>eudicotyledons</taxon>
        <taxon>Gunneridae</taxon>
        <taxon>Pentapetalae</taxon>
        <taxon>rosids</taxon>
        <taxon>fabids</taxon>
        <taxon>Fabales</taxon>
        <taxon>Fabaceae</taxon>
        <taxon>Papilionoideae</taxon>
        <taxon>50 kb inversion clade</taxon>
        <taxon>dalbergioids sensu lato</taxon>
        <taxon>Dalbergieae</taxon>
        <taxon>Pterocarpus clade</taxon>
        <taxon>Arachis</taxon>
    </lineage>
</organism>
<dbReference type="PANTHER" id="PTHR31170:SF9">
    <property type="entry name" value="PROTEIN, PUTATIVE (DUF247)-RELATED"/>
    <property type="match status" value="1"/>
</dbReference>
<proteinExistence type="predicted"/>